<gene>
    <name evidence="3" type="primary">jg26746</name>
    <name evidence="3" type="ORF">PAEG_LOCUS7079</name>
</gene>
<evidence type="ECO:0000256" key="1">
    <source>
        <dbReference type="PROSITE-ProRule" id="PRU00076"/>
    </source>
</evidence>
<dbReference type="EMBL" id="CAKXAJ010021188">
    <property type="protein sequence ID" value="CAH2226373.1"/>
    <property type="molecule type" value="Genomic_DNA"/>
</dbReference>
<comment type="caution">
    <text evidence="1">Lacks conserved residue(s) required for the propagation of feature annotation.</text>
</comment>
<dbReference type="InterPro" id="IPR000742">
    <property type="entry name" value="EGF"/>
</dbReference>
<evidence type="ECO:0000313" key="3">
    <source>
        <dbReference type="EMBL" id="CAH2226373.1"/>
    </source>
</evidence>
<sequence>MVAGVMVSKQVLCVCDLGYYGAPGLAPNCTSAEQACEVGVCLNGGTCLSGTDHFNCTCVPPYKVAKRLDWSVERGQRRSRAGGQ</sequence>
<dbReference type="SUPFAM" id="SSF57196">
    <property type="entry name" value="EGF/Laminin"/>
    <property type="match status" value="1"/>
</dbReference>
<dbReference type="Proteomes" id="UP000838756">
    <property type="component" value="Unassembled WGS sequence"/>
</dbReference>
<accession>A0A8S4QVH8</accession>
<dbReference type="Gene3D" id="2.10.25.10">
    <property type="entry name" value="Laminin"/>
    <property type="match status" value="1"/>
</dbReference>
<dbReference type="OrthoDB" id="430340at2759"/>
<protein>
    <submittedName>
        <fullName evidence="3">Jg26746 protein</fullName>
    </submittedName>
</protein>
<reference evidence="3" key="1">
    <citation type="submission" date="2022-03" db="EMBL/GenBank/DDBJ databases">
        <authorList>
            <person name="Lindestad O."/>
        </authorList>
    </citation>
    <scope>NUCLEOTIDE SEQUENCE</scope>
</reference>
<proteinExistence type="predicted"/>
<evidence type="ECO:0000313" key="4">
    <source>
        <dbReference type="Proteomes" id="UP000838756"/>
    </source>
</evidence>
<organism evidence="3 4">
    <name type="scientific">Pararge aegeria aegeria</name>
    <dbReference type="NCBI Taxonomy" id="348720"/>
    <lineage>
        <taxon>Eukaryota</taxon>
        <taxon>Metazoa</taxon>
        <taxon>Ecdysozoa</taxon>
        <taxon>Arthropoda</taxon>
        <taxon>Hexapoda</taxon>
        <taxon>Insecta</taxon>
        <taxon>Pterygota</taxon>
        <taxon>Neoptera</taxon>
        <taxon>Endopterygota</taxon>
        <taxon>Lepidoptera</taxon>
        <taxon>Glossata</taxon>
        <taxon>Ditrysia</taxon>
        <taxon>Papilionoidea</taxon>
        <taxon>Nymphalidae</taxon>
        <taxon>Satyrinae</taxon>
        <taxon>Satyrini</taxon>
        <taxon>Parargina</taxon>
        <taxon>Pararge</taxon>
    </lineage>
</organism>
<name>A0A8S4QVH8_9NEOP</name>
<evidence type="ECO:0000259" key="2">
    <source>
        <dbReference type="PROSITE" id="PS50026"/>
    </source>
</evidence>
<dbReference type="PROSITE" id="PS50026">
    <property type="entry name" value="EGF_3"/>
    <property type="match status" value="1"/>
</dbReference>
<dbReference type="AlphaFoldDB" id="A0A8S4QVH8"/>
<keyword evidence="4" id="KW-1185">Reference proteome</keyword>
<keyword evidence="1" id="KW-0245">EGF-like domain</keyword>
<feature type="domain" description="EGF-like" evidence="2">
    <location>
        <begin position="32"/>
        <end position="68"/>
    </location>
</feature>
<comment type="caution">
    <text evidence="3">The sequence shown here is derived from an EMBL/GenBank/DDBJ whole genome shotgun (WGS) entry which is preliminary data.</text>
</comment>